<name>A0A166RVI3_9CLOT</name>
<dbReference type="Proteomes" id="UP000093694">
    <property type="component" value="Unassembled WGS sequence"/>
</dbReference>
<sequence>MSNLKSSEEPAVKFAKLMAELYYFMAHEMVETMGEENGKDAISSAVKKFGKARVDAMKAEAKEKGLDLNNPRTYAAVRDMPSNGWKYSDNDQSEITYCPMGDIWSQYGKAGMELGHLYCEIDHILFEAFGMKLERPYCIAKGDKICKFNLKMLQK</sequence>
<dbReference type="RefSeq" id="WP_063601892.1">
    <property type="nucleotide sequence ID" value="NZ_LITQ01000027.1"/>
</dbReference>
<dbReference type="AlphaFoldDB" id="A0A166RVI3"/>
<gene>
    <name evidence="2" type="ORF">CLCOS_39360</name>
    <name evidence="1" type="ORF">WX73_01835</name>
</gene>
<keyword evidence="4" id="KW-1185">Reference proteome</keyword>
<dbReference type="EMBL" id="LITQ01000027">
    <property type="protein sequence ID" value="OAA91144.1"/>
    <property type="molecule type" value="Genomic_DNA"/>
</dbReference>
<protein>
    <recommendedName>
        <fullName evidence="5">L-2-amino-thiazoline-4-carboxylic acid hydrolase</fullName>
    </recommendedName>
</protein>
<evidence type="ECO:0000313" key="4">
    <source>
        <dbReference type="Proteomes" id="UP000093694"/>
    </source>
</evidence>
<accession>A0A166RVI3</accession>
<dbReference type="InterPro" id="IPR026002">
    <property type="entry name" value="ATC_hydrolase-like"/>
</dbReference>
<dbReference type="Proteomes" id="UP000077384">
    <property type="component" value="Unassembled WGS sequence"/>
</dbReference>
<evidence type="ECO:0000313" key="1">
    <source>
        <dbReference type="EMBL" id="OAA91144.1"/>
    </source>
</evidence>
<evidence type="ECO:0008006" key="5">
    <source>
        <dbReference type="Google" id="ProtNLM"/>
    </source>
</evidence>
<comment type="caution">
    <text evidence="1">The sequence shown here is derived from an EMBL/GenBank/DDBJ whole genome shotgun (WGS) entry which is preliminary data.</text>
</comment>
<evidence type="ECO:0000313" key="2">
    <source>
        <dbReference type="EMBL" id="OBR90571.1"/>
    </source>
</evidence>
<dbReference type="Pfam" id="PF14196">
    <property type="entry name" value="ATC_hydrolase"/>
    <property type="match status" value="1"/>
</dbReference>
<dbReference type="PATRIC" id="fig|1705578.3.peg.2084"/>
<evidence type="ECO:0000313" key="3">
    <source>
        <dbReference type="Proteomes" id="UP000077384"/>
    </source>
</evidence>
<reference evidence="1 3" key="1">
    <citation type="journal article" date="2015" name="Biotechnol. Bioeng.">
        <title>Genome sequence and phenotypic characterization of Caulobacter segnis.</title>
        <authorList>
            <person name="Patel S."/>
            <person name="Fletcher B."/>
            <person name="Scott D.C."/>
            <person name="Ely B."/>
        </authorList>
    </citation>
    <scope>NUCLEOTIDE SEQUENCE [LARGE SCALE GENOMIC DNA]</scope>
    <source>
        <strain evidence="1 3">PS02</strain>
    </source>
</reference>
<proteinExistence type="predicted"/>
<reference evidence="2 4" key="2">
    <citation type="journal article" date="2016" name="Front. Microbiol.">
        <title>Industrial Acetogenic Biocatalysts: A Comparative Metabolic and Genomic Analysis.</title>
        <authorList>
            <person name="Bengelsdorf F."/>
            <person name="Poehlein A."/>
            <person name="Sonja S."/>
            <person name="Erz C."/>
            <person name="Hummel T."/>
            <person name="Hoffmeister S."/>
            <person name="Daniel R."/>
            <person name="Durre P."/>
        </authorList>
    </citation>
    <scope>NUCLEOTIDE SEQUENCE [LARGE SCALE GENOMIC DNA]</scope>
    <source>
        <strain evidence="2 4">PTA-10522</strain>
    </source>
</reference>
<dbReference type="EMBL" id="LROR01000089">
    <property type="protein sequence ID" value="OBR90571.1"/>
    <property type="molecule type" value="Genomic_DNA"/>
</dbReference>
<organism evidence="1 3">
    <name type="scientific">Clostridium coskatii</name>
    <dbReference type="NCBI Taxonomy" id="1705578"/>
    <lineage>
        <taxon>Bacteria</taxon>
        <taxon>Bacillati</taxon>
        <taxon>Bacillota</taxon>
        <taxon>Clostridia</taxon>
        <taxon>Eubacteriales</taxon>
        <taxon>Clostridiaceae</taxon>
        <taxon>Clostridium</taxon>
    </lineage>
</organism>